<reference evidence="2" key="1">
    <citation type="journal article" date="2020" name="Stud. Mycol.">
        <title>101 Dothideomycetes genomes: a test case for predicting lifestyles and emergence of pathogens.</title>
        <authorList>
            <person name="Haridas S."/>
            <person name="Albert R."/>
            <person name="Binder M."/>
            <person name="Bloem J."/>
            <person name="Labutti K."/>
            <person name="Salamov A."/>
            <person name="Andreopoulos B."/>
            <person name="Baker S."/>
            <person name="Barry K."/>
            <person name="Bills G."/>
            <person name="Bluhm B."/>
            <person name="Cannon C."/>
            <person name="Castanera R."/>
            <person name="Culley D."/>
            <person name="Daum C."/>
            <person name="Ezra D."/>
            <person name="Gonzalez J."/>
            <person name="Henrissat B."/>
            <person name="Kuo A."/>
            <person name="Liang C."/>
            <person name="Lipzen A."/>
            <person name="Lutzoni F."/>
            <person name="Magnuson J."/>
            <person name="Mondo S."/>
            <person name="Nolan M."/>
            <person name="Ohm R."/>
            <person name="Pangilinan J."/>
            <person name="Park H.-J."/>
            <person name="Ramirez L."/>
            <person name="Alfaro M."/>
            <person name="Sun H."/>
            <person name="Tritt A."/>
            <person name="Yoshinaga Y."/>
            <person name="Zwiers L.-H."/>
            <person name="Turgeon B."/>
            <person name="Goodwin S."/>
            <person name="Spatafora J."/>
            <person name="Crous P."/>
            <person name="Grigoriev I."/>
        </authorList>
    </citation>
    <scope>NUCLEOTIDE SEQUENCE</scope>
    <source>
        <strain evidence="2">CBS 175.79</strain>
    </source>
</reference>
<dbReference type="AlphaFoldDB" id="A0A6A5XVE0"/>
<feature type="region of interest" description="Disordered" evidence="1">
    <location>
        <begin position="26"/>
        <end position="55"/>
    </location>
</feature>
<evidence type="ECO:0000313" key="3">
    <source>
        <dbReference type="Proteomes" id="UP000799778"/>
    </source>
</evidence>
<evidence type="ECO:0000313" key="2">
    <source>
        <dbReference type="EMBL" id="KAF2017288.1"/>
    </source>
</evidence>
<feature type="compositionally biased region" description="Low complexity" evidence="1">
    <location>
        <begin position="33"/>
        <end position="55"/>
    </location>
</feature>
<evidence type="ECO:0000256" key="1">
    <source>
        <dbReference type="SAM" id="MobiDB-lite"/>
    </source>
</evidence>
<dbReference type="EMBL" id="ML978068">
    <property type="protein sequence ID" value="KAF2017288.1"/>
    <property type="molecule type" value="Genomic_DNA"/>
</dbReference>
<dbReference type="OrthoDB" id="3727999at2759"/>
<dbReference type="GeneID" id="54278620"/>
<proteinExistence type="predicted"/>
<name>A0A6A5XVE0_9PLEO</name>
<organism evidence="2 3">
    <name type="scientific">Aaosphaeria arxii CBS 175.79</name>
    <dbReference type="NCBI Taxonomy" id="1450172"/>
    <lineage>
        <taxon>Eukaryota</taxon>
        <taxon>Fungi</taxon>
        <taxon>Dikarya</taxon>
        <taxon>Ascomycota</taxon>
        <taxon>Pezizomycotina</taxon>
        <taxon>Dothideomycetes</taxon>
        <taxon>Pleosporomycetidae</taxon>
        <taxon>Pleosporales</taxon>
        <taxon>Pleosporales incertae sedis</taxon>
        <taxon>Aaosphaeria</taxon>
    </lineage>
</organism>
<gene>
    <name evidence="2" type="ORF">BU24DRAFT_147569</name>
</gene>
<protein>
    <submittedName>
        <fullName evidence="2">Uncharacterized protein</fullName>
    </submittedName>
</protein>
<accession>A0A6A5XVE0</accession>
<sequence>MSTTYMTIHDLLRITHTYEARAYEAQARERSDSMSSMSSEQALTSHMSSSPSSSSVGGLVVATDFSALETDFTKLFARKKRDSVVSIT</sequence>
<dbReference type="Proteomes" id="UP000799778">
    <property type="component" value="Unassembled WGS sequence"/>
</dbReference>
<dbReference type="RefSeq" id="XP_033385627.1">
    <property type="nucleotide sequence ID" value="XM_033521223.1"/>
</dbReference>
<keyword evidence="3" id="KW-1185">Reference proteome</keyword>